<gene>
    <name evidence="9" type="ordered locus">Tbd_2256</name>
</gene>
<evidence type="ECO:0000256" key="4">
    <source>
        <dbReference type="ARBA" id="ARBA00023002"/>
    </source>
</evidence>
<feature type="binding site" evidence="5">
    <location>
        <position position="64"/>
    </location>
    <ligand>
        <name>Mn(2+)</name>
        <dbReference type="ChEBI" id="CHEBI:29035"/>
    </ligand>
</feature>
<dbReference type="InterPro" id="IPR036314">
    <property type="entry name" value="SOD_C_sf"/>
</dbReference>
<keyword evidence="10" id="KW-1185">Reference proteome</keyword>
<comment type="similarity">
    <text evidence="1 6">Belongs to the iron/manganese superoxide dismutase family.</text>
</comment>
<dbReference type="Gene3D" id="3.55.40.20">
    <property type="entry name" value="Iron/manganese superoxide dismutase, C-terminal domain"/>
    <property type="match status" value="1"/>
</dbReference>
<dbReference type="HOGENOM" id="CLU_031625_0_0_4"/>
<dbReference type="STRING" id="292415.Tbd_2256"/>
<feature type="binding site" evidence="5">
    <location>
        <position position="116"/>
    </location>
    <ligand>
        <name>Mn(2+)</name>
        <dbReference type="ChEBI" id="CHEBI:29035"/>
    </ligand>
</feature>
<evidence type="ECO:0000259" key="7">
    <source>
        <dbReference type="Pfam" id="PF00081"/>
    </source>
</evidence>
<feature type="domain" description="Manganese/iron superoxide dismutase C-terminal" evidence="8">
    <location>
        <begin position="134"/>
        <end position="231"/>
    </location>
</feature>
<evidence type="ECO:0000256" key="5">
    <source>
        <dbReference type="PIRSR" id="PIRSR000349-1"/>
    </source>
</evidence>
<dbReference type="InterPro" id="IPR019832">
    <property type="entry name" value="Mn/Fe_SOD_C"/>
</dbReference>
<dbReference type="EC" id="1.15.1.1" evidence="2 6"/>
<evidence type="ECO:0000313" key="10">
    <source>
        <dbReference type="Proteomes" id="UP000008291"/>
    </source>
</evidence>
<keyword evidence="4 6" id="KW-0560">Oxidoreductase</keyword>
<dbReference type="PROSITE" id="PS00088">
    <property type="entry name" value="SOD_MN"/>
    <property type="match status" value="1"/>
</dbReference>
<dbReference type="GO" id="GO:0004784">
    <property type="term" value="F:superoxide dismutase activity"/>
    <property type="evidence" value="ECO:0007669"/>
    <property type="project" value="UniProtKB-EC"/>
</dbReference>
<evidence type="ECO:0000256" key="1">
    <source>
        <dbReference type="ARBA" id="ARBA00008714"/>
    </source>
</evidence>
<evidence type="ECO:0000259" key="8">
    <source>
        <dbReference type="Pfam" id="PF02777"/>
    </source>
</evidence>
<dbReference type="SUPFAM" id="SSF46609">
    <property type="entry name" value="Fe,Mn superoxide dismutase (SOD), N-terminal domain"/>
    <property type="match status" value="1"/>
</dbReference>
<dbReference type="KEGG" id="tbd:Tbd_2256"/>
<dbReference type="InterPro" id="IPR019831">
    <property type="entry name" value="Mn/Fe_SOD_N"/>
</dbReference>
<dbReference type="Pfam" id="PF02777">
    <property type="entry name" value="Sod_Fe_C"/>
    <property type="match status" value="1"/>
</dbReference>
<dbReference type="InterPro" id="IPR036324">
    <property type="entry name" value="Mn/Fe_SOD_N_sf"/>
</dbReference>
<keyword evidence="3 5" id="KW-0479">Metal-binding</keyword>
<reference evidence="9 10" key="1">
    <citation type="journal article" date="2006" name="J. Bacteriol.">
        <title>The genome sequence of the obligately chemolithoautotrophic, facultatively anaerobic bacterium Thiobacillus denitrificans.</title>
        <authorList>
            <person name="Beller H.R."/>
            <person name="Chain P.S."/>
            <person name="Letain T.E."/>
            <person name="Chakicherla A."/>
            <person name="Larimer F.W."/>
            <person name="Richardson P.M."/>
            <person name="Coleman M.A."/>
            <person name="Wood A.P."/>
            <person name="Kelly D.P."/>
        </authorList>
    </citation>
    <scope>NUCLEOTIDE SEQUENCE [LARGE SCALE GENOMIC DNA]</scope>
    <source>
        <strain evidence="9 10">ATCC 25259</strain>
    </source>
</reference>
<comment type="catalytic activity">
    <reaction evidence="6">
        <text>2 superoxide + 2 H(+) = H2O2 + O2</text>
        <dbReference type="Rhea" id="RHEA:20696"/>
        <dbReference type="ChEBI" id="CHEBI:15378"/>
        <dbReference type="ChEBI" id="CHEBI:15379"/>
        <dbReference type="ChEBI" id="CHEBI:16240"/>
        <dbReference type="ChEBI" id="CHEBI:18421"/>
        <dbReference type="EC" id="1.15.1.1"/>
    </reaction>
</comment>
<dbReference type="PANTHER" id="PTHR42769:SF3">
    <property type="entry name" value="SUPEROXIDE DISMUTASE [FE] 2, CHLOROPLASTIC"/>
    <property type="match status" value="1"/>
</dbReference>
<comment type="function">
    <text evidence="6">Destroys radicals which are normally produced within the cells and which are toxic to biological systems.</text>
</comment>
<dbReference type="Pfam" id="PF00081">
    <property type="entry name" value="Sod_Fe_N"/>
    <property type="match status" value="1"/>
</dbReference>
<feature type="domain" description="Manganese/iron superoxide dismutase N-terminal" evidence="7">
    <location>
        <begin position="40"/>
        <end position="123"/>
    </location>
</feature>
<evidence type="ECO:0000256" key="6">
    <source>
        <dbReference type="RuleBase" id="RU000414"/>
    </source>
</evidence>
<proteinExistence type="inferred from homology"/>
<dbReference type="EMBL" id="CP000116">
    <property type="protein sequence ID" value="AAZ98209.1"/>
    <property type="molecule type" value="Genomic_DNA"/>
</dbReference>
<dbReference type="InterPro" id="IPR001189">
    <property type="entry name" value="Mn/Fe_SOD"/>
</dbReference>
<feature type="binding site" evidence="5">
    <location>
        <position position="202"/>
    </location>
    <ligand>
        <name>Mn(2+)</name>
        <dbReference type="ChEBI" id="CHEBI:29035"/>
    </ligand>
</feature>
<name>Q3SGN8_THIDA</name>
<dbReference type="PIRSF" id="PIRSF000349">
    <property type="entry name" value="SODismutase"/>
    <property type="match status" value="1"/>
</dbReference>
<dbReference type="SUPFAM" id="SSF54719">
    <property type="entry name" value="Fe,Mn superoxide dismutase (SOD), C-terminal domain"/>
    <property type="match status" value="1"/>
</dbReference>
<dbReference type="Proteomes" id="UP000008291">
    <property type="component" value="Chromosome"/>
</dbReference>
<dbReference type="GO" id="GO:0046872">
    <property type="term" value="F:metal ion binding"/>
    <property type="evidence" value="ECO:0007669"/>
    <property type="project" value="UniProtKB-KW"/>
</dbReference>
<dbReference type="RefSeq" id="WP_011312768.1">
    <property type="nucleotide sequence ID" value="NC_007404.1"/>
</dbReference>
<dbReference type="AlphaFoldDB" id="Q3SGN8"/>
<evidence type="ECO:0000256" key="3">
    <source>
        <dbReference type="ARBA" id="ARBA00022723"/>
    </source>
</evidence>
<accession>Q3SGN8</accession>
<dbReference type="Gene3D" id="1.10.287.990">
    <property type="entry name" value="Fe,Mn superoxide dismutase (SOD) domain"/>
    <property type="match status" value="1"/>
</dbReference>
<dbReference type="PRINTS" id="PR01703">
    <property type="entry name" value="MNSODISMTASE"/>
</dbReference>
<organism evidence="9 10">
    <name type="scientific">Thiobacillus denitrificans (strain ATCC 25259 / T1)</name>
    <dbReference type="NCBI Taxonomy" id="292415"/>
    <lineage>
        <taxon>Bacteria</taxon>
        <taxon>Pseudomonadati</taxon>
        <taxon>Pseudomonadota</taxon>
        <taxon>Betaproteobacteria</taxon>
        <taxon>Nitrosomonadales</taxon>
        <taxon>Thiobacillaceae</taxon>
        <taxon>Thiobacillus</taxon>
    </lineage>
</organism>
<feature type="binding site" evidence="5">
    <location>
        <position position="198"/>
    </location>
    <ligand>
        <name>Mn(2+)</name>
        <dbReference type="ChEBI" id="CHEBI:29035"/>
    </ligand>
</feature>
<dbReference type="PANTHER" id="PTHR42769">
    <property type="entry name" value="SUPEROXIDE DISMUTASE"/>
    <property type="match status" value="1"/>
</dbReference>
<evidence type="ECO:0000256" key="2">
    <source>
        <dbReference type="ARBA" id="ARBA00012682"/>
    </source>
</evidence>
<dbReference type="eggNOG" id="COG0605">
    <property type="taxonomic scope" value="Bacteria"/>
</dbReference>
<sequence length="234" mass="26083">MNALKMAWTAPPTRQTMETGMSAGECGICTSTIEAMRFPYELPPLPYGPDALRPLISGNTIRFHHREHHQRYIDGLNRGIDDTEFGAMPLRAVIRATAGKPETAVIFNNAAQAWNHAFYWDSLTPQGGGLPPPALRKMIDASFGSVDACLRQLAHAAIAQFGTGWVWLARDDKKIRVVRTCGADNPLTRELTPLLAIDLWEHAYYLDYQNRLEDHVSGVIGRLVNWDFAAKNLV</sequence>
<dbReference type="InterPro" id="IPR019833">
    <property type="entry name" value="Mn/Fe_SOD_BS"/>
</dbReference>
<protein>
    <recommendedName>
        <fullName evidence="2 6">Superoxide dismutase</fullName>
        <ecNumber evidence="2 6">1.15.1.1</ecNumber>
    </recommendedName>
</protein>
<evidence type="ECO:0000313" key="9">
    <source>
        <dbReference type="EMBL" id="AAZ98209.1"/>
    </source>
</evidence>